<dbReference type="InterPro" id="IPR006480">
    <property type="entry name" value="Phage_holin_4_1"/>
</dbReference>
<keyword evidence="3 5" id="KW-1133">Transmembrane helix</keyword>
<reference evidence="6" key="1">
    <citation type="submission" date="2020-12" db="EMBL/GenBank/DDBJ databases">
        <title>Taurinivorans muris gen. nov., sp. nov., fundamental and realized metabolic niche of a ubiquitous sulfidogenic bacterium in the murine intestine.</title>
        <authorList>
            <person name="Ye H."/>
            <person name="Hanson B.T."/>
            <person name="Loy A."/>
        </authorList>
    </citation>
    <scope>NUCLEOTIDE SEQUENCE</scope>
    <source>
        <strain evidence="6">LT0009</strain>
    </source>
</reference>
<feature type="transmembrane region" description="Helical" evidence="5">
    <location>
        <begin position="76"/>
        <end position="96"/>
    </location>
</feature>
<keyword evidence="4 5" id="KW-0472">Membrane</keyword>
<feature type="transmembrane region" description="Helical" evidence="5">
    <location>
        <begin position="37"/>
        <end position="55"/>
    </location>
</feature>
<feature type="transmembrane region" description="Helical" evidence="5">
    <location>
        <begin position="108"/>
        <end position="136"/>
    </location>
</feature>
<evidence type="ECO:0000256" key="1">
    <source>
        <dbReference type="ARBA" id="ARBA00004141"/>
    </source>
</evidence>
<dbReference type="Pfam" id="PF05105">
    <property type="entry name" value="Phage_holin_4_1"/>
    <property type="match status" value="1"/>
</dbReference>
<keyword evidence="2 5" id="KW-0812">Transmembrane</keyword>
<dbReference type="RefSeq" id="WP_334314864.1">
    <property type="nucleotide sequence ID" value="NZ_CP065938.1"/>
</dbReference>
<evidence type="ECO:0000256" key="5">
    <source>
        <dbReference type="SAM" id="Phobius"/>
    </source>
</evidence>
<protein>
    <submittedName>
        <fullName evidence="6">Phage holin family protein</fullName>
    </submittedName>
</protein>
<dbReference type="EMBL" id="CP065938">
    <property type="protein sequence ID" value="UWX05292.1"/>
    <property type="molecule type" value="Genomic_DNA"/>
</dbReference>
<evidence type="ECO:0000256" key="2">
    <source>
        <dbReference type="ARBA" id="ARBA00022692"/>
    </source>
</evidence>
<sequence length="171" mass="20062">MFFFCEYVLAFMHDIEIKISVSAFAAFISYHFGASEYLLALIQYLIFADFFLGAFRAKRNRRFSWFKAWIGFKKVVSLYLAVLIVGFACKAFDLTVQERVSFEYNGTFWFDLFLCVLILLNLASINHHLACFGFGINRWLDRIIFKYTGKLQTRLESEINKKIGQSFNNKE</sequence>
<comment type="subcellular location">
    <subcellularLocation>
        <location evidence="1">Membrane</location>
        <topology evidence="1">Multi-pass membrane protein</topology>
    </subcellularLocation>
</comment>
<proteinExistence type="predicted"/>
<accession>A0ABY5Y1M4</accession>
<evidence type="ECO:0000256" key="4">
    <source>
        <dbReference type="ARBA" id="ARBA00023136"/>
    </source>
</evidence>
<evidence type="ECO:0000313" key="7">
    <source>
        <dbReference type="Proteomes" id="UP001058120"/>
    </source>
</evidence>
<evidence type="ECO:0000313" key="6">
    <source>
        <dbReference type="EMBL" id="UWX05292.1"/>
    </source>
</evidence>
<organism evidence="6 7">
    <name type="scientific">Taurinivorans muris</name>
    <dbReference type="NCBI Taxonomy" id="2787751"/>
    <lineage>
        <taxon>Bacteria</taxon>
        <taxon>Pseudomonadati</taxon>
        <taxon>Thermodesulfobacteriota</taxon>
        <taxon>Desulfovibrionia</taxon>
        <taxon>Desulfovibrionales</taxon>
        <taxon>Desulfovibrionaceae</taxon>
        <taxon>Taurinivorans</taxon>
    </lineage>
</organism>
<name>A0ABY5Y1M4_9BACT</name>
<evidence type="ECO:0000256" key="3">
    <source>
        <dbReference type="ARBA" id="ARBA00022989"/>
    </source>
</evidence>
<dbReference type="Proteomes" id="UP001058120">
    <property type="component" value="Chromosome"/>
</dbReference>
<keyword evidence="7" id="KW-1185">Reference proteome</keyword>
<gene>
    <name evidence="6" type="ORF">JBF11_07495</name>
</gene>